<dbReference type="Proteomes" id="UP000235388">
    <property type="component" value="Unassembled WGS sequence"/>
</dbReference>
<dbReference type="AlphaFoldDB" id="A0A2N5W1C6"/>
<protein>
    <submittedName>
        <fullName evidence="1">Uncharacterized protein</fullName>
    </submittedName>
</protein>
<reference evidence="1 2" key="1">
    <citation type="submission" date="2017-11" db="EMBL/GenBank/DDBJ databases">
        <title>De novo assembly and phasing of dikaryotic genomes from two isolates of Puccinia coronata f. sp. avenae, the causal agent of oat crown rust.</title>
        <authorList>
            <person name="Miller M.E."/>
            <person name="Zhang Y."/>
            <person name="Omidvar V."/>
            <person name="Sperschneider J."/>
            <person name="Schwessinger B."/>
            <person name="Raley C."/>
            <person name="Palmer J.M."/>
            <person name="Garnica D."/>
            <person name="Upadhyaya N."/>
            <person name="Rathjen J."/>
            <person name="Taylor J.M."/>
            <person name="Park R.F."/>
            <person name="Dodds P.N."/>
            <person name="Hirsch C.D."/>
            <person name="Kianian S.F."/>
            <person name="Figueroa M."/>
        </authorList>
    </citation>
    <scope>NUCLEOTIDE SEQUENCE [LARGE SCALE GENOMIC DNA]</scope>
    <source>
        <strain evidence="1">12NC29</strain>
    </source>
</reference>
<keyword evidence="2" id="KW-1185">Reference proteome</keyword>
<evidence type="ECO:0000313" key="1">
    <source>
        <dbReference type="EMBL" id="PLW55992.1"/>
    </source>
</evidence>
<comment type="caution">
    <text evidence="1">The sequence shown here is derived from an EMBL/GenBank/DDBJ whole genome shotgun (WGS) entry which is preliminary data.</text>
</comment>
<accession>A0A2N5W1C6</accession>
<organism evidence="1 2">
    <name type="scientific">Puccinia coronata f. sp. avenae</name>
    <dbReference type="NCBI Taxonomy" id="200324"/>
    <lineage>
        <taxon>Eukaryota</taxon>
        <taxon>Fungi</taxon>
        <taxon>Dikarya</taxon>
        <taxon>Basidiomycota</taxon>
        <taxon>Pucciniomycotina</taxon>
        <taxon>Pucciniomycetes</taxon>
        <taxon>Pucciniales</taxon>
        <taxon>Pucciniaceae</taxon>
        <taxon>Puccinia</taxon>
    </lineage>
</organism>
<evidence type="ECO:0000313" key="2">
    <source>
        <dbReference type="Proteomes" id="UP000235388"/>
    </source>
</evidence>
<name>A0A2N5W1C6_9BASI</name>
<sequence>MLSNYLNPHQHHFRQWSQFFQETVKTLKRNSWILFLENSEDDCLWKALKVTKKLTTRLILRYANQTGR</sequence>
<dbReference type="EMBL" id="PGCJ01000026">
    <property type="protein sequence ID" value="PLW55992.1"/>
    <property type="molecule type" value="Genomic_DNA"/>
</dbReference>
<gene>
    <name evidence="1" type="ORF">PCANC_02987</name>
</gene>
<proteinExistence type="predicted"/>